<dbReference type="AlphaFoldDB" id="A0A5J4WST0"/>
<gene>
    <name evidence="1" type="ORF">EZS28_006366</name>
</gene>
<reference evidence="1 2" key="1">
    <citation type="submission" date="2019-03" db="EMBL/GenBank/DDBJ databases">
        <title>Single cell metagenomics reveals metabolic interactions within the superorganism composed of flagellate Streblomastix strix and complex community of Bacteroidetes bacteria on its surface.</title>
        <authorList>
            <person name="Treitli S.C."/>
            <person name="Kolisko M."/>
            <person name="Husnik F."/>
            <person name="Keeling P."/>
            <person name="Hampl V."/>
        </authorList>
    </citation>
    <scope>NUCLEOTIDE SEQUENCE [LARGE SCALE GENOMIC DNA]</scope>
    <source>
        <strain evidence="1">ST1C</strain>
    </source>
</reference>
<proteinExistence type="predicted"/>
<dbReference type="Proteomes" id="UP000324800">
    <property type="component" value="Unassembled WGS sequence"/>
</dbReference>
<dbReference type="EMBL" id="SNRW01001034">
    <property type="protein sequence ID" value="KAA6398104.1"/>
    <property type="molecule type" value="Genomic_DNA"/>
</dbReference>
<organism evidence="1 2">
    <name type="scientific">Streblomastix strix</name>
    <dbReference type="NCBI Taxonomy" id="222440"/>
    <lineage>
        <taxon>Eukaryota</taxon>
        <taxon>Metamonada</taxon>
        <taxon>Preaxostyla</taxon>
        <taxon>Oxymonadida</taxon>
        <taxon>Streblomastigidae</taxon>
        <taxon>Streblomastix</taxon>
    </lineage>
</organism>
<evidence type="ECO:0000313" key="2">
    <source>
        <dbReference type="Proteomes" id="UP000324800"/>
    </source>
</evidence>
<comment type="caution">
    <text evidence="1">The sequence shown here is derived from an EMBL/GenBank/DDBJ whole genome shotgun (WGS) entry which is preliminary data.</text>
</comment>
<protein>
    <submittedName>
        <fullName evidence="1">Uncharacterized protein</fullName>
    </submittedName>
</protein>
<name>A0A5J4WST0_9EUKA</name>
<evidence type="ECO:0000313" key="1">
    <source>
        <dbReference type="EMBL" id="KAA6398104.1"/>
    </source>
</evidence>
<sequence length="185" mass="21310">MIQRTRKHGGPQFREDVEDIFATLVGYLNSQSKKINRLSSTVSNQKFIDDKHLIKRFDVRKQDLDDNIAIPDNVREIKLHSFRAFTIDAKKFINSTGGAQLPIATKQQIMASAWNSLFINPAVEILERYDGKIDIYYRSNKTKIQQGQYEYLPSAKKLYKKELPTVIAQLYKAKDIDVMVKKALG</sequence>
<accession>A0A5J4WST0</accession>